<comment type="subcellular location">
    <subcellularLocation>
        <location evidence="1">Membrane</location>
        <topology evidence="1">Multi-pass membrane protein</topology>
    </subcellularLocation>
</comment>
<feature type="domain" description="NfeD-like C-terminal" evidence="7">
    <location>
        <begin position="464"/>
        <end position="519"/>
    </location>
</feature>
<accession>A0AAW9RE52</accession>
<evidence type="ECO:0000256" key="3">
    <source>
        <dbReference type="ARBA" id="ARBA00022989"/>
    </source>
</evidence>
<dbReference type="InterPro" id="IPR056738">
    <property type="entry name" value="NfeD1b_N"/>
</dbReference>
<evidence type="ECO:0000259" key="7">
    <source>
        <dbReference type="Pfam" id="PF01957"/>
    </source>
</evidence>
<dbReference type="EMBL" id="JAZHOG010000001">
    <property type="protein sequence ID" value="MEJ8566061.1"/>
    <property type="molecule type" value="Genomic_DNA"/>
</dbReference>
<dbReference type="SUPFAM" id="SSF141322">
    <property type="entry name" value="NfeD domain-like"/>
    <property type="match status" value="1"/>
</dbReference>
<dbReference type="CDD" id="cd07020">
    <property type="entry name" value="Clp_protease_NfeD_1"/>
    <property type="match status" value="1"/>
</dbReference>
<dbReference type="RefSeq" id="WP_354693385.1">
    <property type="nucleotide sequence ID" value="NZ_JAZHOG010000001.1"/>
</dbReference>
<evidence type="ECO:0000259" key="8">
    <source>
        <dbReference type="Pfam" id="PF24961"/>
    </source>
</evidence>
<dbReference type="Pfam" id="PF24961">
    <property type="entry name" value="NfeD_membrane"/>
    <property type="match status" value="1"/>
</dbReference>
<feature type="transmembrane region" description="Helical" evidence="6">
    <location>
        <begin position="432"/>
        <end position="452"/>
    </location>
</feature>
<evidence type="ECO:0000256" key="2">
    <source>
        <dbReference type="ARBA" id="ARBA00022692"/>
    </source>
</evidence>
<dbReference type="Gene3D" id="3.90.226.10">
    <property type="entry name" value="2-enoyl-CoA Hydratase, Chain A, domain 1"/>
    <property type="match status" value="1"/>
</dbReference>
<dbReference type="InterPro" id="IPR029045">
    <property type="entry name" value="ClpP/crotonase-like_dom_sf"/>
</dbReference>
<evidence type="ECO:0000256" key="4">
    <source>
        <dbReference type="ARBA" id="ARBA00023136"/>
    </source>
</evidence>
<feature type="compositionally biased region" description="Acidic residues" evidence="5">
    <location>
        <begin position="206"/>
        <end position="219"/>
    </location>
</feature>
<evidence type="ECO:0000313" key="11">
    <source>
        <dbReference type="Proteomes" id="UP001359886"/>
    </source>
</evidence>
<feature type="transmembrane region" description="Helical" evidence="6">
    <location>
        <begin position="324"/>
        <end position="346"/>
    </location>
</feature>
<dbReference type="InterPro" id="IPR056739">
    <property type="entry name" value="NfeD_membrane"/>
</dbReference>
<dbReference type="InterPro" id="IPR052165">
    <property type="entry name" value="Membrane_assoc_protease"/>
</dbReference>
<dbReference type="Pfam" id="PF01957">
    <property type="entry name" value="NfeD"/>
    <property type="match status" value="1"/>
</dbReference>
<protein>
    <submittedName>
        <fullName evidence="10">Nodulation protein NfeD</fullName>
    </submittedName>
</protein>
<evidence type="ECO:0000256" key="6">
    <source>
        <dbReference type="SAM" id="Phobius"/>
    </source>
</evidence>
<dbReference type="PANTHER" id="PTHR33507:SF4">
    <property type="entry name" value="NODULATION COMPETITIVENESS PROTEIN NFED"/>
    <property type="match status" value="1"/>
</dbReference>
<evidence type="ECO:0000256" key="5">
    <source>
        <dbReference type="SAM" id="MobiDB-lite"/>
    </source>
</evidence>
<feature type="transmembrane region" description="Helical" evidence="6">
    <location>
        <begin position="401"/>
        <end position="420"/>
    </location>
</feature>
<feature type="transmembrane region" description="Helical" evidence="6">
    <location>
        <begin position="353"/>
        <end position="371"/>
    </location>
</feature>
<proteinExistence type="predicted"/>
<evidence type="ECO:0000259" key="9">
    <source>
        <dbReference type="Pfam" id="PF25145"/>
    </source>
</evidence>
<dbReference type="GO" id="GO:0016020">
    <property type="term" value="C:membrane"/>
    <property type="evidence" value="ECO:0007669"/>
    <property type="project" value="UniProtKB-SubCell"/>
</dbReference>
<keyword evidence="4 6" id="KW-0472">Membrane</keyword>
<gene>
    <name evidence="10" type="ORF">V3330_00380</name>
</gene>
<organism evidence="10 11">
    <name type="scientific">Elongatibacter sediminis</name>
    <dbReference type="NCBI Taxonomy" id="3119006"/>
    <lineage>
        <taxon>Bacteria</taxon>
        <taxon>Pseudomonadati</taxon>
        <taxon>Pseudomonadota</taxon>
        <taxon>Gammaproteobacteria</taxon>
        <taxon>Chromatiales</taxon>
        <taxon>Wenzhouxiangellaceae</taxon>
        <taxon>Elongatibacter</taxon>
    </lineage>
</organism>
<dbReference type="PANTHER" id="PTHR33507">
    <property type="entry name" value="INNER MEMBRANE PROTEIN YBBJ"/>
    <property type="match status" value="1"/>
</dbReference>
<keyword evidence="2 6" id="KW-0812">Transmembrane</keyword>
<feature type="domain" description="NfeD integral membrane" evidence="8">
    <location>
        <begin position="332"/>
        <end position="449"/>
    </location>
</feature>
<evidence type="ECO:0000313" key="10">
    <source>
        <dbReference type="EMBL" id="MEJ8566061.1"/>
    </source>
</evidence>
<dbReference type="AlphaFoldDB" id="A0AAW9RE52"/>
<name>A0AAW9RE52_9GAMM</name>
<keyword evidence="11" id="KW-1185">Reference proteome</keyword>
<sequence>MHNAVAAITRFRPRPVVLAVAGVLVLIGLVLGLNTGAGSAEAQVPDEPVATTATTTDVPLVLRIDIAGPIGPATAGFVVSSLEAAIERDAAALLIRMDTPGGLDLSTRDIIKSILNSPIPVITFVAPEGARAASAGTYILYASHVAAMSPATHVGAATPVSIGGPPGSKPDAPTPASRPDIDSETETGSERNGDGDGNEQAAPEAGPEDNSESESESESGTESAPLPGDAMSRKVLNDAVAYIRGLADRHGRNVDWAELAVREAASITAEEALEIGVIDLIARDAEDLFAQADGRTVALASGERELVIDNARIEQREPDWKTEFLGVITSPTIAYILLLIGVYGLILEGYNPGAILPGVVGAICLLLALYAFQMLPVNYAGFGLIALGVILMIAEALAPSFGVLGIGGIIALVIGSIILIDTDVPGFVVSRPLIGAIALASGVGLMAIIGFAMKARQRPMVAGREELIGSSGEALETFSGDGFVFVHGERWRARSQSPIEAGSGIKVVGVDGLTLEVEPAD</sequence>
<dbReference type="SUPFAM" id="SSF52096">
    <property type="entry name" value="ClpP/crotonase"/>
    <property type="match status" value="1"/>
</dbReference>
<feature type="transmembrane region" description="Helical" evidence="6">
    <location>
        <begin position="377"/>
        <end position="394"/>
    </location>
</feature>
<dbReference type="Proteomes" id="UP001359886">
    <property type="component" value="Unassembled WGS sequence"/>
</dbReference>
<dbReference type="InterPro" id="IPR002810">
    <property type="entry name" value="NfeD-like_C"/>
</dbReference>
<reference evidence="10 11" key="1">
    <citation type="submission" date="2024-02" db="EMBL/GenBank/DDBJ databases">
        <title>A novel Wenzhouxiangellaceae bacterium, isolated from coastal sediments.</title>
        <authorList>
            <person name="Du Z.-J."/>
            <person name="Ye Y.-Q."/>
            <person name="Zhang X.-Y."/>
        </authorList>
    </citation>
    <scope>NUCLEOTIDE SEQUENCE [LARGE SCALE GENOMIC DNA]</scope>
    <source>
        <strain evidence="10 11">CH-27</strain>
    </source>
</reference>
<comment type="caution">
    <text evidence="10">The sequence shown here is derived from an EMBL/GenBank/DDBJ whole genome shotgun (WGS) entry which is preliminary data.</text>
</comment>
<keyword evidence="3 6" id="KW-1133">Transmembrane helix</keyword>
<evidence type="ECO:0000256" key="1">
    <source>
        <dbReference type="ARBA" id="ARBA00004141"/>
    </source>
</evidence>
<dbReference type="Pfam" id="PF25145">
    <property type="entry name" value="NfeD1b_N"/>
    <property type="match status" value="1"/>
</dbReference>
<feature type="region of interest" description="Disordered" evidence="5">
    <location>
        <begin position="158"/>
        <end position="230"/>
    </location>
</feature>
<feature type="domain" description="NfeD1b N-terminal" evidence="9">
    <location>
        <begin position="64"/>
        <end position="163"/>
    </location>
</feature>
<dbReference type="Gene3D" id="2.40.50.140">
    <property type="entry name" value="Nucleic acid-binding proteins"/>
    <property type="match status" value="1"/>
</dbReference>
<dbReference type="InterPro" id="IPR012340">
    <property type="entry name" value="NA-bd_OB-fold"/>
</dbReference>